<organism evidence="7 8">
    <name type="scientific">Coemansia brasiliensis</name>
    <dbReference type="NCBI Taxonomy" id="2650707"/>
    <lineage>
        <taxon>Eukaryota</taxon>
        <taxon>Fungi</taxon>
        <taxon>Fungi incertae sedis</taxon>
        <taxon>Zoopagomycota</taxon>
        <taxon>Kickxellomycotina</taxon>
        <taxon>Kickxellomycetes</taxon>
        <taxon>Kickxellales</taxon>
        <taxon>Kickxellaceae</taxon>
        <taxon>Coemansia</taxon>
    </lineage>
</organism>
<keyword evidence="4" id="KW-0175">Coiled coil</keyword>
<evidence type="ECO:0000256" key="5">
    <source>
        <dbReference type="SAM" id="MobiDB-lite"/>
    </source>
</evidence>
<dbReference type="PANTHER" id="PTHR32075">
    <property type="entry name" value="ISWI CHROMATIN-REMODELING COMPLEX SUBUNIT YPL216W-RELATED"/>
    <property type="match status" value="1"/>
</dbReference>
<comment type="subcellular location">
    <subcellularLocation>
        <location evidence="1 3">Nucleus</location>
    </subcellularLocation>
</comment>
<sequence>MPLLNGQAVEHIPPPANVDNNRTVGWEIRFTGEKFDDYDKYIERLLLYRKPIWSSNQPGRSCLTYEQALLEERAQKHMATGIGFSDMLVCAMVTFLSQSTLPISQAVDALFYRFQYDFFIGEHIDVRYPDAEGAMYECTVVGVGPLPAKSAVGGFESEDVGLEVSPTSSVGANVAIERLGEDAHNIIAFEQRKHRLFTVCLFDMDGKPIEGSEISVPATELGRSRNVFTKVALRQFLDEHMRRDPRPNSPWIIRPEWRERFHIPFMFSGEARLLRKSKSHRRESDMLHADTSMSDSISRSGSGRRKTQMTVDPYAVERNLDVKFVRKYPADDLEYLQFQHVKMGESMLWALRRKTSAAGTREKAAFDGSKNRQITDFFSISEDKQAADEEAKQAEKEEEEESVLQNRWPIPLCKWQVPQDLVSRTLATYMFVSFFSSPLQLQPFSLDFFESALVYNPPSLSKDDVDEEAPAVSSVYSEMVLALLNSLIADRKQHPVPANVTNRIKLMKTVQDANASDFEKPVSSQNNEDGHSANAVAKSENGNAMEVDHKKDAAAESKNGLPNGLPPAGPLATGRRSRSHKNRTSDSALIFNGTRTAPARTTRSGRSRLQRASLLSTSSSIASSDSESGNDSEESSATAGSGCKGSKRALAAKQRRQKGRGSRANTPVATDTEEELVELSGRKLLRHLSRSWATAEGTFDEWALKLAGWICEARHDYAELDAVYGALWKEQDVTSSQIAQVMWTAMTVEQRLAILELLVGECANNEAIRRFLEQSAETATDLRRERIELRREVKRVGEAMAELDKADAAGEAESRVSREQGRREKEEEAKRQKERRKLGESERQMLRRLDYVERELRRNMVGRLAPLGSDRFRNRYYFIDGIGGCPLTGGSGRILVQPAPAAERERILKSLPGFVTSEWALQMPPLWAGALAPQEIDRPLLDLAFPNEQLRNPDAESLKLNTSGELWGYFATTGQIDELKRWLDPRGRREAALLAELDLLHMAISASLRKRCQALEGSVAARLRTREHLCDRISARINATVPGDAEDPELALLHRELAQLDATHVPEALLPPASAVETYQVGGNAGSADHDPTAVTTPVANSSSNGTTTQPPDSRASSIEPPSSAELSSALHTVSKRVGASRPARGRRPKNRSRKFKTYMDEFIEYENTLRL</sequence>
<dbReference type="InterPro" id="IPR013136">
    <property type="entry name" value="WSTF_Acf1_Cbp146"/>
</dbReference>
<dbReference type="Pfam" id="PF15613">
    <property type="entry name" value="WSD"/>
    <property type="match status" value="1"/>
</dbReference>
<evidence type="ECO:0000313" key="7">
    <source>
        <dbReference type="EMBL" id="KAJ2850519.1"/>
    </source>
</evidence>
<feature type="region of interest" description="Disordered" evidence="5">
    <location>
        <begin position="556"/>
        <end position="673"/>
    </location>
</feature>
<accession>A0A9W8ID64</accession>
<evidence type="ECO:0000256" key="2">
    <source>
        <dbReference type="ARBA" id="ARBA00023242"/>
    </source>
</evidence>
<feature type="domain" description="WAC" evidence="6">
    <location>
        <begin position="23"/>
        <end position="132"/>
    </location>
</feature>
<evidence type="ECO:0000256" key="1">
    <source>
        <dbReference type="ARBA" id="ARBA00004123"/>
    </source>
</evidence>
<comment type="caution">
    <text evidence="7">The sequence shown here is derived from an EMBL/GenBank/DDBJ whole genome shotgun (WGS) entry which is preliminary data.</text>
</comment>
<dbReference type="GO" id="GO:0000781">
    <property type="term" value="C:chromosome, telomeric region"/>
    <property type="evidence" value="ECO:0007669"/>
    <property type="project" value="GOC"/>
</dbReference>
<dbReference type="Pfam" id="PF02791">
    <property type="entry name" value="DDT"/>
    <property type="match status" value="1"/>
</dbReference>
<feature type="compositionally biased region" description="Polar residues" evidence="5">
    <location>
        <begin position="593"/>
        <end position="602"/>
    </location>
</feature>
<evidence type="ECO:0000259" key="6">
    <source>
        <dbReference type="PROSITE" id="PS51136"/>
    </source>
</evidence>
<dbReference type="InterPro" id="IPR018501">
    <property type="entry name" value="DDT_dom"/>
</dbReference>
<dbReference type="InterPro" id="IPR028941">
    <property type="entry name" value="WHIM2_dom"/>
</dbReference>
<gene>
    <name evidence="7" type="ORF">IWW36_001837</name>
</gene>
<reference evidence="7" key="1">
    <citation type="submission" date="2022-07" db="EMBL/GenBank/DDBJ databases">
        <title>Phylogenomic reconstructions and comparative analyses of Kickxellomycotina fungi.</title>
        <authorList>
            <person name="Reynolds N.K."/>
            <person name="Stajich J.E."/>
            <person name="Barry K."/>
            <person name="Grigoriev I.V."/>
            <person name="Crous P."/>
            <person name="Smith M.E."/>
        </authorList>
    </citation>
    <scope>NUCLEOTIDE SEQUENCE</scope>
    <source>
        <strain evidence="7">NRRL 1566</strain>
    </source>
</reference>
<dbReference type="OrthoDB" id="332390at2759"/>
<feature type="compositionally biased region" description="Low complexity" evidence="5">
    <location>
        <begin position="292"/>
        <end position="301"/>
    </location>
</feature>
<evidence type="ECO:0000256" key="3">
    <source>
        <dbReference type="PROSITE-ProRule" id="PRU00475"/>
    </source>
</evidence>
<dbReference type="Pfam" id="PF10537">
    <property type="entry name" value="WAC_Acf1_DNA_bd"/>
    <property type="match status" value="1"/>
</dbReference>
<feature type="region of interest" description="Disordered" evidence="5">
    <location>
        <begin position="515"/>
        <end position="543"/>
    </location>
</feature>
<keyword evidence="8" id="KW-1185">Reference proteome</keyword>
<dbReference type="AlphaFoldDB" id="A0A9W8ID64"/>
<name>A0A9W8ID64_9FUNG</name>
<feature type="region of interest" description="Disordered" evidence="5">
    <location>
        <begin position="280"/>
        <end position="308"/>
    </location>
</feature>
<keyword evidence="2 3" id="KW-0539">Nucleus</keyword>
<feature type="region of interest" description="Disordered" evidence="5">
    <location>
        <begin position="804"/>
        <end position="839"/>
    </location>
</feature>
<feature type="region of interest" description="Disordered" evidence="5">
    <location>
        <begin position="1081"/>
        <end position="1155"/>
    </location>
</feature>
<dbReference type="GO" id="GO:0000785">
    <property type="term" value="C:chromatin"/>
    <property type="evidence" value="ECO:0007669"/>
    <property type="project" value="UniProtKB-ARBA"/>
</dbReference>
<feature type="compositionally biased region" description="Polar residues" evidence="5">
    <location>
        <begin position="1094"/>
        <end position="1132"/>
    </location>
</feature>
<feature type="coiled-coil region" evidence="4">
    <location>
        <begin position="380"/>
        <end position="407"/>
    </location>
</feature>
<evidence type="ECO:0000313" key="8">
    <source>
        <dbReference type="Proteomes" id="UP001139887"/>
    </source>
</evidence>
<evidence type="ECO:0000256" key="4">
    <source>
        <dbReference type="SAM" id="Coils"/>
    </source>
</evidence>
<dbReference type="PANTHER" id="PTHR32075:SF6">
    <property type="entry name" value="ISWI CHROMATIN-REMODELING COMPLEX SUBUNIT YPL216W-RELATED"/>
    <property type="match status" value="1"/>
</dbReference>
<feature type="compositionally biased region" description="Basic residues" evidence="5">
    <location>
        <begin position="1144"/>
        <end position="1155"/>
    </location>
</feature>
<feature type="compositionally biased region" description="Low complexity" evidence="5">
    <location>
        <begin position="610"/>
        <end position="627"/>
    </location>
</feature>
<dbReference type="EMBL" id="JANBUW010000030">
    <property type="protein sequence ID" value="KAJ2850519.1"/>
    <property type="molecule type" value="Genomic_DNA"/>
</dbReference>
<dbReference type="GO" id="GO:0005634">
    <property type="term" value="C:nucleus"/>
    <property type="evidence" value="ECO:0007669"/>
    <property type="project" value="UniProtKB-SubCell"/>
</dbReference>
<dbReference type="GO" id="GO:0031509">
    <property type="term" value="P:subtelomeric heterochromatin formation"/>
    <property type="evidence" value="ECO:0007669"/>
    <property type="project" value="TreeGrafter"/>
</dbReference>
<protein>
    <recommendedName>
        <fullName evidence="6">WAC domain-containing protein</fullName>
    </recommendedName>
</protein>
<dbReference type="Proteomes" id="UP001139887">
    <property type="component" value="Unassembled WGS sequence"/>
</dbReference>
<dbReference type="PROSITE" id="PS51136">
    <property type="entry name" value="WAC"/>
    <property type="match status" value="1"/>
</dbReference>
<proteinExistence type="predicted"/>